<keyword evidence="2" id="KW-0479">Metal-binding</keyword>
<feature type="region of interest" description="Disordered" evidence="6">
    <location>
        <begin position="647"/>
        <end position="717"/>
    </location>
</feature>
<evidence type="ECO:0000256" key="1">
    <source>
        <dbReference type="ARBA" id="ARBA00009513"/>
    </source>
</evidence>
<dbReference type="GO" id="GO:0008270">
    <property type="term" value="F:zinc ion binding"/>
    <property type="evidence" value="ECO:0007669"/>
    <property type="project" value="UniProtKB-KW"/>
</dbReference>
<evidence type="ECO:0000313" key="10">
    <source>
        <dbReference type="WBParaSite" id="HDID_0000881101-mRNA-1"/>
    </source>
</evidence>
<dbReference type="InterPro" id="IPR003380">
    <property type="entry name" value="SKI/SNO/DAC"/>
</dbReference>
<evidence type="ECO:0000256" key="2">
    <source>
        <dbReference type="ARBA" id="ARBA00022723"/>
    </source>
</evidence>
<feature type="compositionally biased region" description="Low complexity" evidence="6">
    <location>
        <begin position="847"/>
        <end position="858"/>
    </location>
</feature>
<dbReference type="InterPro" id="IPR001876">
    <property type="entry name" value="Znf_RanBP2"/>
</dbReference>
<protein>
    <submittedName>
        <fullName evidence="10">C-SKI_SMAD_bind domain-containing protein</fullName>
    </submittedName>
</protein>
<dbReference type="STRING" id="6216.A0A158QFG2"/>
<dbReference type="Gene3D" id="4.10.1060.10">
    <property type="entry name" value="Zinc finger, RanBP2-type"/>
    <property type="match status" value="4"/>
</dbReference>
<dbReference type="Gene3D" id="3.10.260.20">
    <property type="entry name" value="Ski"/>
    <property type="match status" value="1"/>
</dbReference>
<dbReference type="SUPFAM" id="SSF63763">
    <property type="entry name" value="SAND domain-like"/>
    <property type="match status" value="1"/>
</dbReference>
<dbReference type="GO" id="GO:0000122">
    <property type="term" value="P:negative regulation of transcription by RNA polymerase II"/>
    <property type="evidence" value="ECO:0007669"/>
    <property type="project" value="TreeGrafter"/>
</dbReference>
<dbReference type="PANTHER" id="PTHR10005:SF26">
    <property type="entry name" value="CORL"/>
    <property type="match status" value="1"/>
</dbReference>
<dbReference type="Pfam" id="PF00641">
    <property type="entry name" value="Zn_ribbon_RanBP"/>
    <property type="match status" value="4"/>
</dbReference>
<evidence type="ECO:0000256" key="3">
    <source>
        <dbReference type="ARBA" id="ARBA00022771"/>
    </source>
</evidence>
<dbReference type="SUPFAM" id="SSF90209">
    <property type="entry name" value="Ran binding protein zinc finger-like"/>
    <property type="match status" value="4"/>
</dbReference>
<keyword evidence="3 5" id="KW-0863">Zinc-finger</keyword>
<dbReference type="WBParaSite" id="HDID_0000881101-mRNA-1">
    <property type="protein sequence ID" value="HDID_0000881101-mRNA-1"/>
    <property type="gene ID" value="HDID_0000881101"/>
</dbReference>
<dbReference type="SUPFAM" id="SSF46955">
    <property type="entry name" value="Putative DNA-binding domain"/>
    <property type="match status" value="1"/>
</dbReference>
<dbReference type="GO" id="GO:0030514">
    <property type="term" value="P:negative regulation of BMP signaling pathway"/>
    <property type="evidence" value="ECO:0007669"/>
    <property type="project" value="TreeGrafter"/>
</dbReference>
<feature type="domain" description="RanBP2-type" evidence="7">
    <location>
        <begin position="1182"/>
        <end position="1211"/>
    </location>
</feature>
<reference evidence="10" key="1">
    <citation type="submission" date="2016-04" db="UniProtKB">
        <authorList>
            <consortium name="WormBaseParasite"/>
        </authorList>
    </citation>
    <scope>IDENTIFICATION</scope>
</reference>
<dbReference type="Gene3D" id="3.10.390.10">
    <property type="entry name" value="SAND domain-like"/>
    <property type="match status" value="1"/>
</dbReference>
<dbReference type="Proteomes" id="UP000274504">
    <property type="component" value="Unassembled WGS sequence"/>
</dbReference>
<proteinExistence type="inferred from homology"/>
<dbReference type="GO" id="GO:0005634">
    <property type="term" value="C:nucleus"/>
    <property type="evidence" value="ECO:0007669"/>
    <property type="project" value="TreeGrafter"/>
</dbReference>
<dbReference type="Pfam" id="PF08782">
    <property type="entry name" value="c-SKI_SMAD_bind"/>
    <property type="match status" value="1"/>
</dbReference>
<dbReference type="PROSITE" id="PS01358">
    <property type="entry name" value="ZF_RANBP2_1"/>
    <property type="match status" value="5"/>
</dbReference>
<evidence type="ECO:0000259" key="7">
    <source>
        <dbReference type="PROSITE" id="PS50199"/>
    </source>
</evidence>
<dbReference type="InterPro" id="IPR009061">
    <property type="entry name" value="DNA-bd_dom_put_sf"/>
</dbReference>
<evidence type="ECO:0000313" key="8">
    <source>
        <dbReference type="EMBL" id="VDL61127.1"/>
    </source>
</evidence>
<dbReference type="GO" id="GO:0000978">
    <property type="term" value="F:RNA polymerase II cis-regulatory region sequence-specific DNA binding"/>
    <property type="evidence" value="ECO:0007669"/>
    <property type="project" value="TreeGrafter"/>
</dbReference>
<evidence type="ECO:0000256" key="5">
    <source>
        <dbReference type="PROSITE-ProRule" id="PRU00322"/>
    </source>
</evidence>
<reference evidence="8 9" key="2">
    <citation type="submission" date="2018-11" db="EMBL/GenBank/DDBJ databases">
        <authorList>
            <consortium name="Pathogen Informatics"/>
        </authorList>
    </citation>
    <scope>NUCLEOTIDE SEQUENCE [LARGE SCALE GENOMIC DNA]</scope>
</reference>
<sequence>MKDAPLKNKILSHSINALLSPMTPDIDTTEPSLSTFHLFGEPLVCLVLNGEERLCLAQISTRLLRDFTYNEIHNRRVALGITCVQCSPRQLDLLRRVGAMPFSSRRCGTITKREAQRLVESFLQHHLPAPPPRLPENFAFEVIHHCGWGCTGFFVPARYNSSRAKCVQCTFCHAFFSPNKFIFHCHSETETGVQPNLNTYRHPDAANFNAWRRHLLLADPNPPDTLLFAWEDIKAMFNGGNRTKKPSPCQPPRINDGIKPKTPDMPIDTLLLSPPPQAIFASIVAQRMAPLGYNWGDTGSVWWLNGSSPQPPQLPSCSIQDGSTLSIWTAQLREYMEKITQGIFLPPPPPPPPSAQTSSSLPSIKSLFSRITDTITSFIPSLFESRQSGPLRQLEAEDEPVRPTKRPRTSGTPVSVESPHINRLSVSRVGTVNLPSVTLALPMNIEVDLDAKEDGSDLSVSTSGVSSLLPSISRNGQYLVQPSPADYRTDYISQRNDTTIRKRQSTELWTESASKRMRQDDQQSSASQQSLFISPFYHGRVSYGGAASVRPANQKRSIFDNVTPMKFIIENEDEERPKPQPGFLSNAAQSILQSLERHSSTIASNDRIPLPRSNPFSSLTTPLTRNTVRYQPYLSTYNRYKEFKRQNVSQSVNSHVENGTETVDASKSDTSSVTPRTFIFNVSNSTSQPIPSTSYDKLSNPSTSQPTSSTSYAQASASNSHLESAKIDTNNRKFPTFSFPLPVTSISQAKLPVSAVDSQPTPSISYTASNSHPESAKTVMDNQKLPTFDFSAKPPQPIPSSSYTRLPSVNTLIIPSTSYAQVPTSNSHAESPKTAKDDQTFPTFDFSSKTSQSIPSTSYAKHPGASILKSSKESVESPQNHSTETPSVRFASKSQYLEKSTPNNGSNPVFIFSNPICINKSEENVIIQPDLAEKPIFTFSKPEYTFKKAASVEKSTFLPTLISPTKAANTPSLAKIVVLPTDLWRCESCMMENSDKDSVCRSCRMPNLAPRMVPKQPTNAEKSISLSSSGWECPTCMVKNKDETVKCVCCQTAKSNVLKSSQSAPTFNFVSAPSTGSSEPDSQQWECPACMVKNKAEVLKCVCCQTANPNGSKVGQSAPAFTFDSLSSKSSTEANLKGQDMPVFTFGSVTSKKTTEANSKGGQSGSTFSFGAIPSKSSIDDNSQQWECPTCMVPNKSEAVKCVCCQTAKPNHLKENASGVSLNFGSLQSTNSTGTKSQQWECPTCMVPNKSEAVKCVCCQTAKPNDSKEKQCAPALIFGPLPPKN</sequence>
<dbReference type="GO" id="GO:0005737">
    <property type="term" value="C:cytoplasm"/>
    <property type="evidence" value="ECO:0007669"/>
    <property type="project" value="TreeGrafter"/>
</dbReference>
<accession>A0A158QFG2</accession>
<dbReference type="OrthoDB" id="3938623at2759"/>
<dbReference type="SMART" id="SM00547">
    <property type="entry name" value="ZnF_RBZ"/>
    <property type="match status" value="5"/>
</dbReference>
<dbReference type="EMBL" id="UYSG01011147">
    <property type="protein sequence ID" value="VDL61127.1"/>
    <property type="molecule type" value="Genomic_DNA"/>
</dbReference>
<evidence type="ECO:0000256" key="4">
    <source>
        <dbReference type="ARBA" id="ARBA00022833"/>
    </source>
</evidence>
<feature type="compositionally biased region" description="Low complexity" evidence="6">
    <location>
        <begin position="699"/>
        <end position="717"/>
    </location>
</feature>
<dbReference type="GO" id="GO:0046332">
    <property type="term" value="F:SMAD binding"/>
    <property type="evidence" value="ECO:0007669"/>
    <property type="project" value="InterPro"/>
</dbReference>
<feature type="compositionally biased region" description="Polar residues" evidence="6">
    <location>
        <begin position="876"/>
        <end position="891"/>
    </location>
</feature>
<dbReference type="GO" id="GO:0005667">
    <property type="term" value="C:transcription regulator complex"/>
    <property type="evidence" value="ECO:0007669"/>
    <property type="project" value="TreeGrafter"/>
</dbReference>
<gene>
    <name evidence="8" type="ORF">HDID_LOCUS8809</name>
</gene>
<keyword evidence="4" id="KW-0862">Zinc</keyword>
<dbReference type="Pfam" id="PF02437">
    <property type="entry name" value="Ski_Sno_DHD"/>
    <property type="match status" value="1"/>
</dbReference>
<dbReference type="PROSITE" id="PS50199">
    <property type="entry name" value="ZF_RANBP2_2"/>
    <property type="match status" value="4"/>
</dbReference>
<evidence type="ECO:0000313" key="9">
    <source>
        <dbReference type="Proteomes" id="UP000274504"/>
    </source>
</evidence>
<dbReference type="InterPro" id="IPR014890">
    <property type="entry name" value="c-SKI_SMAD4-bd_dom"/>
</dbReference>
<dbReference type="GO" id="GO:0000981">
    <property type="term" value="F:DNA-binding transcription factor activity, RNA polymerase II-specific"/>
    <property type="evidence" value="ECO:0007669"/>
    <property type="project" value="TreeGrafter"/>
</dbReference>
<feature type="region of interest" description="Disordered" evidence="6">
    <location>
        <begin position="503"/>
        <end position="527"/>
    </location>
</feature>
<comment type="similarity">
    <text evidence="1">Belongs to the SKI family.</text>
</comment>
<dbReference type="InterPro" id="IPR010919">
    <property type="entry name" value="SAND-like_dom_sf"/>
</dbReference>
<dbReference type="SMART" id="SM01046">
    <property type="entry name" value="c-SKI_SMAD_bind"/>
    <property type="match status" value="1"/>
</dbReference>
<feature type="compositionally biased region" description="Polar residues" evidence="6">
    <location>
        <begin position="647"/>
        <end position="697"/>
    </location>
</feature>
<feature type="region of interest" description="Disordered" evidence="6">
    <location>
        <begin position="822"/>
        <end position="891"/>
    </location>
</feature>
<feature type="compositionally biased region" description="Basic and acidic residues" evidence="6">
    <location>
        <begin position="830"/>
        <end position="839"/>
    </location>
</feature>
<dbReference type="PANTHER" id="PTHR10005">
    <property type="entry name" value="SKI ONCOGENE-RELATED"/>
    <property type="match status" value="1"/>
</dbReference>
<evidence type="ECO:0000256" key="6">
    <source>
        <dbReference type="SAM" id="MobiDB-lite"/>
    </source>
</evidence>
<dbReference type="InterPro" id="IPR036443">
    <property type="entry name" value="Znf_RanBP2_sf"/>
</dbReference>
<feature type="domain" description="RanBP2-type" evidence="7">
    <location>
        <begin position="1027"/>
        <end position="1056"/>
    </location>
</feature>
<dbReference type="InterPro" id="IPR023216">
    <property type="entry name" value="Tscrpt_reg_SKI_SnoN"/>
</dbReference>
<name>A0A158QFG2_HYMDI</name>
<feature type="domain" description="RanBP2-type" evidence="7">
    <location>
        <begin position="1236"/>
        <end position="1265"/>
    </location>
</feature>
<feature type="domain" description="RanBP2-type" evidence="7">
    <location>
        <begin position="1081"/>
        <end position="1110"/>
    </location>
</feature>
<dbReference type="InterPro" id="IPR037000">
    <property type="entry name" value="Ski_DNA-bd_sf"/>
</dbReference>
<feature type="region of interest" description="Disordered" evidence="6">
    <location>
        <begin position="602"/>
        <end position="621"/>
    </location>
</feature>
<organism evidence="10">
    <name type="scientific">Hymenolepis diminuta</name>
    <name type="common">Rat tapeworm</name>
    <dbReference type="NCBI Taxonomy" id="6216"/>
    <lineage>
        <taxon>Eukaryota</taxon>
        <taxon>Metazoa</taxon>
        <taxon>Spiralia</taxon>
        <taxon>Lophotrochozoa</taxon>
        <taxon>Platyhelminthes</taxon>
        <taxon>Cestoda</taxon>
        <taxon>Eucestoda</taxon>
        <taxon>Cyclophyllidea</taxon>
        <taxon>Hymenolepididae</taxon>
        <taxon>Hymenolepis</taxon>
    </lineage>
</organism>
<feature type="region of interest" description="Disordered" evidence="6">
    <location>
        <begin position="389"/>
        <end position="417"/>
    </location>
</feature>